<feature type="compositionally biased region" description="Polar residues" evidence="11">
    <location>
        <begin position="24"/>
        <end position="36"/>
    </location>
</feature>
<dbReference type="Gene3D" id="3.40.1280.10">
    <property type="match status" value="1"/>
</dbReference>
<keyword evidence="6" id="KW-0808">Transferase</keyword>
<keyword evidence="10" id="KW-0539">Nucleus</keyword>
<evidence type="ECO:0000313" key="12">
    <source>
        <dbReference type="EMBL" id="PWN35260.1"/>
    </source>
</evidence>
<dbReference type="InParanoid" id="A0A316VCQ2"/>
<dbReference type="RefSeq" id="XP_025355562.1">
    <property type="nucleotide sequence ID" value="XM_025498700.1"/>
</dbReference>
<dbReference type="STRING" id="1280837.A0A316VCQ2"/>
<dbReference type="PANTHER" id="PTHR12636:SF5">
    <property type="entry name" value="RIBOSOMAL RNA SMALL SUBUNIT METHYLTRANSFERASE NEP1"/>
    <property type="match status" value="1"/>
</dbReference>
<keyword evidence="3" id="KW-0690">Ribosome biogenesis</keyword>
<sequence length="403" mass="43206">MAPKKEDYDSDSDAYSDSAKVNGPGSTVSAPVTTSYRLIRNMPSSSSTSTNASTPLTSSEAGSGKQRRRSFDGATAGSALLNGNRSVKRDQISGDAIEDDMGAGSSSEGEEEGTSLNKNASTSNPTPATANMRHALPAKPTTLLPTEESRAKRARVDSSLVPQIPKIPKTTIEKGNTPRLIVVLERACLESYKISSGSAGGQSGSGGRNKDGGEKFALLNCDDHQRVLAKMGRDIAEARPDITHQCLLTLLDSPLNKAGLLQVYIHTAKGVLIEVNPHVRIPRTFKRFSGLMVQLLHKLSIRSVKGSEKLLRVIRNPVTDHFPPNTHKITLSFDAPVQRLSSYLPSVPKDHTLAVFVGAMAHGKDSFADDVVDEKISISEYSLSASVACGKFCCALEEFWDVV</sequence>
<dbReference type="InterPro" id="IPR029028">
    <property type="entry name" value="Alpha/beta_knot_MTases"/>
</dbReference>
<evidence type="ECO:0000256" key="5">
    <source>
        <dbReference type="ARBA" id="ARBA00022603"/>
    </source>
</evidence>
<protein>
    <submittedName>
        <fullName evidence="12">Nep1-domain-containing protein</fullName>
    </submittedName>
</protein>
<name>A0A316VCQ2_9BASI</name>
<proteinExistence type="inferred from homology"/>
<evidence type="ECO:0000256" key="3">
    <source>
        <dbReference type="ARBA" id="ARBA00022517"/>
    </source>
</evidence>
<organism evidence="12 13">
    <name type="scientific">Meira miltonrushii</name>
    <dbReference type="NCBI Taxonomy" id="1280837"/>
    <lineage>
        <taxon>Eukaryota</taxon>
        <taxon>Fungi</taxon>
        <taxon>Dikarya</taxon>
        <taxon>Basidiomycota</taxon>
        <taxon>Ustilaginomycotina</taxon>
        <taxon>Exobasidiomycetes</taxon>
        <taxon>Exobasidiales</taxon>
        <taxon>Brachybasidiaceae</taxon>
        <taxon>Meira</taxon>
    </lineage>
</organism>
<dbReference type="SUPFAM" id="SSF75217">
    <property type="entry name" value="alpha/beta knot"/>
    <property type="match status" value="1"/>
</dbReference>
<dbReference type="FunFam" id="3.40.1280.10:FF:000003">
    <property type="entry name" value="Ribosomal RNA small subunit methyltransferase"/>
    <property type="match status" value="1"/>
</dbReference>
<dbReference type="GeneID" id="37020481"/>
<evidence type="ECO:0000256" key="7">
    <source>
        <dbReference type="ARBA" id="ARBA00022691"/>
    </source>
</evidence>
<keyword evidence="13" id="KW-1185">Reference proteome</keyword>
<keyword evidence="7" id="KW-0949">S-adenosyl-L-methionine</keyword>
<feature type="compositionally biased region" description="Polar residues" evidence="11">
    <location>
        <begin position="116"/>
        <end position="129"/>
    </location>
</feature>
<dbReference type="OrthoDB" id="269804at2759"/>
<dbReference type="CDD" id="cd18088">
    <property type="entry name" value="Nep1-like"/>
    <property type="match status" value="1"/>
</dbReference>
<dbReference type="InterPro" id="IPR029026">
    <property type="entry name" value="tRNA_m1G_MTases_N"/>
</dbReference>
<dbReference type="GO" id="GO:0070475">
    <property type="term" value="P:rRNA base methylation"/>
    <property type="evidence" value="ECO:0007669"/>
    <property type="project" value="InterPro"/>
</dbReference>
<evidence type="ECO:0000256" key="6">
    <source>
        <dbReference type="ARBA" id="ARBA00022679"/>
    </source>
</evidence>
<dbReference type="Pfam" id="PF03587">
    <property type="entry name" value="EMG1"/>
    <property type="match status" value="1"/>
</dbReference>
<dbReference type="FunCoup" id="A0A316VCQ2">
    <property type="interactions" value="494"/>
</dbReference>
<keyword evidence="4" id="KW-0698">rRNA processing</keyword>
<dbReference type="EMBL" id="KZ819603">
    <property type="protein sequence ID" value="PWN35260.1"/>
    <property type="molecule type" value="Genomic_DNA"/>
</dbReference>
<evidence type="ECO:0000256" key="8">
    <source>
        <dbReference type="ARBA" id="ARBA00022730"/>
    </source>
</evidence>
<evidence type="ECO:0000256" key="4">
    <source>
        <dbReference type="ARBA" id="ARBA00022552"/>
    </source>
</evidence>
<evidence type="ECO:0000313" key="13">
    <source>
        <dbReference type="Proteomes" id="UP000245771"/>
    </source>
</evidence>
<evidence type="ECO:0000256" key="1">
    <source>
        <dbReference type="ARBA" id="ARBA00004604"/>
    </source>
</evidence>
<reference evidence="12 13" key="1">
    <citation type="journal article" date="2018" name="Mol. Biol. Evol.">
        <title>Broad Genomic Sampling Reveals a Smut Pathogenic Ancestry of the Fungal Clade Ustilaginomycotina.</title>
        <authorList>
            <person name="Kijpornyongpan T."/>
            <person name="Mondo S.J."/>
            <person name="Barry K."/>
            <person name="Sandor L."/>
            <person name="Lee J."/>
            <person name="Lipzen A."/>
            <person name="Pangilinan J."/>
            <person name="LaButti K."/>
            <person name="Hainaut M."/>
            <person name="Henrissat B."/>
            <person name="Grigoriev I.V."/>
            <person name="Spatafora J.W."/>
            <person name="Aime M.C."/>
        </authorList>
    </citation>
    <scope>NUCLEOTIDE SEQUENCE [LARGE SCALE GENOMIC DNA]</scope>
    <source>
        <strain evidence="12 13">MCA 3882</strain>
    </source>
</reference>
<evidence type="ECO:0000256" key="10">
    <source>
        <dbReference type="ARBA" id="ARBA00023242"/>
    </source>
</evidence>
<comment type="similarity">
    <text evidence="2">Belongs to the class IV-like SAM-binding methyltransferase superfamily. RNA methyltransferase NEP1 family.</text>
</comment>
<keyword evidence="9" id="KW-0694">RNA-binding</keyword>
<dbReference type="InterPro" id="IPR005304">
    <property type="entry name" value="Rbsml_bgen_MeTrfase_EMG1/NEP1"/>
</dbReference>
<dbReference type="PANTHER" id="PTHR12636">
    <property type="entry name" value="NEP1/MRA1"/>
    <property type="match status" value="1"/>
</dbReference>
<evidence type="ECO:0000256" key="2">
    <source>
        <dbReference type="ARBA" id="ARBA00008115"/>
    </source>
</evidence>
<keyword evidence="5" id="KW-0489">Methyltransferase</keyword>
<feature type="compositionally biased region" description="Low complexity" evidence="11">
    <location>
        <begin position="44"/>
        <end position="59"/>
    </location>
</feature>
<evidence type="ECO:0000256" key="9">
    <source>
        <dbReference type="ARBA" id="ARBA00022884"/>
    </source>
</evidence>
<dbReference type="GO" id="GO:0032040">
    <property type="term" value="C:small-subunit processome"/>
    <property type="evidence" value="ECO:0007669"/>
    <property type="project" value="TreeGrafter"/>
</dbReference>
<comment type="subcellular location">
    <subcellularLocation>
        <location evidence="1">Nucleus</location>
        <location evidence="1">Nucleolus</location>
    </subcellularLocation>
</comment>
<evidence type="ECO:0000256" key="11">
    <source>
        <dbReference type="SAM" id="MobiDB-lite"/>
    </source>
</evidence>
<dbReference type="GO" id="GO:0070037">
    <property type="term" value="F:rRNA (pseudouridine) methyltransferase activity"/>
    <property type="evidence" value="ECO:0007669"/>
    <property type="project" value="InterPro"/>
</dbReference>
<dbReference type="Proteomes" id="UP000245771">
    <property type="component" value="Unassembled WGS sequence"/>
</dbReference>
<dbReference type="GO" id="GO:0019843">
    <property type="term" value="F:rRNA binding"/>
    <property type="evidence" value="ECO:0007669"/>
    <property type="project" value="UniProtKB-KW"/>
</dbReference>
<dbReference type="AlphaFoldDB" id="A0A316VCQ2"/>
<keyword evidence="8" id="KW-0699">rRNA-binding</keyword>
<feature type="region of interest" description="Disordered" evidence="11">
    <location>
        <begin position="1"/>
        <end position="141"/>
    </location>
</feature>
<accession>A0A316VCQ2</accession>
<gene>
    <name evidence="12" type="ORF">FA14DRAFT_160485</name>
</gene>